<name>A0A8H3U093_9TREE</name>
<feature type="region of interest" description="Disordered" evidence="1">
    <location>
        <begin position="1"/>
        <end position="20"/>
    </location>
</feature>
<sequence>METDTVNSKRPLAEAEGSTEMDIVGVGASPKKLRRMVESSDEEMTAGPTTDITLTESADVANGTWQLLDKKKDKGRGDQYQFERVVVCIQNIRDIAKSLQPGYQLTTKIYRDPQGRYNIVAEEEKSSDYHCDIKHPFLNKPTVPKAPKEGLYAELNAKLDRVQALARHIISSEHITIRLVNDSGENVHLLVNFAQSSKSASSSTAAAMQPVKEKSSKK</sequence>
<organism evidence="2 3">
    <name type="scientific">Naganishia liquefaciens</name>
    <dbReference type="NCBI Taxonomy" id="104408"/>
    <lineage>
        <taxon>Eukaryota</taxon>
        <taxon>Fungi</taxon>
        <taxon>Dikarya</taxon>
        <taxon>Basidiomycota</taxon>
        <taxon>Agaricomycotina</taxon>
        <taxon>Tremellomycetes</taxon>
        <taxon>Filobasidiales</taxon>
        <taxon>Filobasidiaceae</taxon>
        <taxon>Naganishia</taxon>
    </lineage>
</organism>
<evidence type="ECO:0000313" key="3">
    <source>
        <dbReference type="Proteomes" id="UP000620104"/>
    </source>
</evidence>
<dbReference type="AlphaFoldDB" id="A0A8H3U093"/>
<protein>
    <submittedName>
        <fullName evidence="2">Uncharacterized protein</fullName>
    </submittedName>
</protein>
<gene>
    <name evidence="2" type="ORF">NliqN6_5806</name>
</gene>
<accession>A0A8H3U093</accession>
<feature type="compositionally biased region" description="Low complexity" evidence="1">
    <location>
        <begin position="196"/>
        <end position="207"/>
    </location>
</feature>
<feature type="region of interest" description="Disordered" evidence="1">
    <location>
        <begin position="196"/>
        <end position="218"/>
    </location>
</feature>
<reference evidence="2" key="1">
    <citation type="submission" date="2020-07" db="EMBL/GenBank/DDBJ databases">
        <title>Draft Genome Sequence of a Deep-Sea Yeast, Naganishia (Cryptococcus) liquefaciens strain N6.</title>
        <authorList>
            <person name="Han Y.W."/>
            <person name="Kajitani R."/>
            <person name="Morimoto H."/>
            <person name="Parhat M."/>
            <person name="Tsubouchi H."/>
            <person name="Bakenova O."/>
            <person name="Ogata M."/>
            <person name="Argunhan B."/>
            <person name="Aoki R."/>
            <person name="Kajiwara S."/>
            <person name="Itoh T."/>
            <person name="Iwasaki H."/>
        </authorList>
    </citation>
    <scope>NUCLEOTIDE SEQUENCE</scope>
    <source>
        <strain evidence="2">N6</strain>
    </source>
</reference>
<keyword evidence="3" id="KW-1185">Reference proteome</keyword>
<evidence type="ECO:0000256" key="1">
    <source>
        <dbReference type="SAM" id="MobiDB-lite"/>
    </source>
</evidence>
<proteinExistence type="predicted"/>
<evidence type="ECO:0000313" key="2">
    <source>
        <dbReference type="EMBL" id="GHJ89404.1"/>
    </source>
</evidence>
<comment type="caution">
    <text evidence="2">The sequence shown here is derived from an EMBL/GenBank/DDBJ whole genome shotgun (WGS) entry which is preliminary data.</text>
</comment>
<dbReference type="EMBL" id="BLZA01000043">
    <property type="protein sequence ID" value="GHJ89404.1"/>
    <property type="molecule type" value="Genomic_DNA"/>
</dbReference>
<dbReference type="Proteomes" id="UP000620104">
    <property type="component" value="Unassembled WGS sequence"/>
</dbReference>